<evidence type="ECO:0000256" key="9">
    <source>
        <dbReference type="SAM" id="MobiDB-lite"/>
    </source>
</evidence>
<feature type="transmembrane region" description="Helical" evidence="10">
    <location>
        <begin position="335"/>
        <end position="355"/>
    </location>
</feature>
<dbReference type="InterPro" id="IPR006037">
    <property type="entry name" value="RCK_C"/>
</dbReference>
<feature type="region of interest" description="Disordered" evidence="9">
    <location>
        <begin position="492"/>
        <end position="521"/>
    </location>
</feature>
<feature type="transmembrane region" description="Helical" evidence="10">
    <location>
        <begin position="184"/>
        <end position="210"/>
    </location>
</feature>
<keyword evidence="8 10" id="KW-0472">Membrane</keyword>
<evidence type="ECO:0000256" key="3">
    <source>
        <dbReference type="ARBA" id="ARBA00022449"/>
    </source>
</evidence>
<dbReference type="InterPro" id="IPR006153">
    <property type="entry name" value="Cation/H_exchanger_TM"/>
</dbReference>
<comment type="caution">
    <text evidence="12">The sequence shown here is derived from an EMBL/GenBank/DDBJ whole genome shotgun (WGS) entry which is preliminary data.</text>
</comment>
<dbReference type="GO" id="GO:0005886">
    <property type="term" value="C:plasma membrane"/>
    <property type="evidence" value="ECO:0007669"/>
    <property type="project" value="UniProtKB-SubCell"/>
</dbReference>
<dbReference type="Gene3D" id="3.30.70.1450">
    <property type="entry name" value="Regulator of K+ conductance, C-terminal domain"/>
    <property type="match status" value="1"/>
</dbReference>
<dbReference type="NCBIfam" id="NF003715">
    <property type="entry name" value="PRK05326.1-2"/>
    <property type="match status" value="1"/>
</dbReference>
<keyword evidence="7" id="KW-0406">Ion transport</keyword>
<feature type="transmembrane region" description="Helical" evidence="10">
    <location>
        <begin position="222"/>
        <end position="253"/>
    </location>
</feature>
<evidence type="ECO:0000256" key="7">
    <source>
        <dbReference type="ARBA" id="ARBA00023065"/>
    </source>
</evidence>
<dbReference type="GO" id="GO:1902600">
    <property type="term" value="P:proton transmembrane transport"/>
    <property type="evidence" value="ECO:0007669"/>
    <property type="project" value="InterPro"/>
</dbReference>
<gene>
    <name evidence="12" type="ORF">BJ980_001967</name>
</gene>
<dbReference type="NCBIfam" id="NF003716">
    <property type="entry name" value="PRK05326.1-3"/>
    <property type="match status" value="1"/>
</dbReference>
<comment type="subcellular location">
    <subcellularLocation>
        <location evidence="1">Cell membrane</location>
        <topology evidence="1">Multi-pass membrane protein</topology>
    </subcellularLocation>
</comment>
<keyword evidence="13" id="KW-1185">Reference proteome</keyword>
<evidence type="ECO:0000256" key="8">
    <source>
        <dbReference type="ARBA" id="ARBA00023136"/>
    </source>
</evidence>
<feature type="transmembrane region" description="Helical" evidence="10">
    <location>
        <begin position="37"/>
        <end position="56"/>
    </location>
</feature>
<evidence type="ECO:0000256" key="10">
    <source>
        <dbReference type="SAM" id="Phobius"/>
    </source>
</evidence>
<keyword evidence="3" id="KW-0050">Antiport</keyword>
<dbReference type="AlphaFoldDB" id="A0A7Y9S147"/>
<keyword evidence="5 10" id="KW-0812">Transmembrane</keyword>
<evidence type="ECO:0000313" key="13">
    <source>
        <dbReference type="Proteomes" id="UP000540656"/>
    </source>
</evidence>
<keyword evidence="6 10" id="KW-1133">Transmembrane helix</keyword>
<dbReference type="Gene3D" id="1.20.1530.20">
    <property type="match status" value="1"/>
</dbReference>
<feature type="transmembrane region" description="Helical" evidence="10">
    <location>
        <begin position="367"/>
        <end position="387"/>
    </location>
</feature>
<dbReference type="Pfam" id="PF00999">
    <property type="entry name" value="Na_H_Exchanger"/>
    <property type="match status" value="1"/>
</dbReference>
<reference evidence="12 13" key="1">
    <citation type="submission" date="2020-07" db="EMBL/GenBank/DDBJ databases">
        <title>Sequencing the genomes of 1000 actinobacteria strains.</title>
        <authorList>
            <person name="Klenk H.-P."/>
        </authorList>
    </citation>
    <scope>NUCLEOTIDE SEQUENCE [LARGE SCALE GENOMIC DNA]</scope>
    <source>
        <strain evidence="12 13">DSM 23819</strain>
    </source>
</reference>
<dbReference type="Proteomes" id="UP000540656">
    <property type="component" value="Unassembled WGS sequence"/>
</dbReference>
<feature type="transmembrane region" description="Helical" evidence="10">
    <location>
        <begin position="62"/>
        <end position="79"/>
    </location>
</feature>
<proteinExistence type="predicted"/>
<dbReference type="RefSeq" id="WP_179502138.1">
    <property type="nucleotide sequence ID" value="NZ_JACCAA010000001.1"/>
</dbReference>
<dbReference type="PANTHER" id="PTHR32507">
    <property type="entry name" value="NA(+)/H(+) ANTIPORTER 1"/>
    <property type="match status" value="1"/>
</dbReference>
<feature type="transmembrane region" description="Helical" evidence="10">
    <location>
        <begin position="302"/>
        <end position="323"/>
    </location>
</feature>
<evidence type="ECO:0000256" key="6">
    <source>
        <dbReference type="ARBA" id="ARBA00022989"/>
    </source>
</evidence>
<dbReference type="EMBL" id="JACCAA010000001">
    <property type="protein sequence ID" value="NYG59044.1"/>
    <property type="molecule type" value="Genomic_DNA"/>
</dbReference>
<feature type="domain" description="RCK C-terminal" evidence="11">
    <location>
        <begin position="403"/>
        <end position="485"/>
    </location>
</feature>
<dbReference type="GO" id="GO:0008324">
    <property type="term" value="F:monoatomic cation transmembrane transporter activity"/>
    <property type="evidence" value="ECO:0007669"/>
    <property type="project" value="InterPro"/>
</dbReference>
<dbReference type="PANTHER" id="PTHR32507:SF7">
    <property type="entry name" value="K(+)_H(+) ANTIPORTER NHAP2"/>
    <property type="match status" value="1"/>
</dbReference>
<dbReference type="GO" id="GO:0006813">
    <property type="term" value="P:potassium ion transport"/>
    <property type="evidence" value="ECO:0007669"/>
    <property type="project" value="InterPro"/>
</dbReference>
<sequence>MGFDVHQLDNFLLLGSCVTLLAILAVRVSTRAGLPSLMIYLLMGVALGEAGVGIVFEDAATAHAIGFGALALILAEGGISTKWSEIRPVIGLGASLATIGVTVSVVVMACAAHFLLGLPWELAILLGAVCSPTDAAAVFSVLRIVPLPRRITGTLEAESGLNDAPTVVLVVLVSSGALAEDSPIAILGVIAFELVVGVAIGLAVGFGGAWVMRRAALPSSGLYPLAILALALASYGAGAAVHASGFAAIYVAALVLGNAELPHRAATKSFTEGIGWMAQIGLFVMLGLLLSPDRITAETVWFALVAGLVLTFVARPVSVMISAVVRPMGWRDLTFISWAGLRGAVPIVLTTIPLAAGVEDAEQIFDIVFVMVVVYTLFTGPTLPFVAKVLGVAKQVEPRELEVEAAPLDRIAADLLQVKISPASRMHGCEVGELRLPQGVSVALIIRDGESRVPERRTVLRRGDELLVVTPRKLRARTDARLQEVSRGGRLAQWLGRADGQPRSAQTRSPAGPRRRESPPD</sequence>
<dbReference type="Pfam" id="PF02080">
    <property type="entry name" value="TrkA_C"/>
    <property type="match status" value="1"/>
</dbReference>
<dbReference type="InterPro" id="IPR038770">
    <property type="entry name" value="Na+/solute_symporter_sf"/>
</dbReference>
<evidence type="ECO:0000256" key="2">
    <source>
        <dbReference type="ARBA" id="ARBA00022448"/>
    </source>
</evidence>
<evidence type="ECO:0000259" key="11">
    <source>
        <dbReference type="PROSITE" id="PS51202"/>
    </source>
</evidence>
<keyword evidence="2" id="KW-0813">Transport</keyword>
<organism evidence="12 13">
    <name type="scientific">Nocardioides daedukensis</name>
    <dbReference type="NCBI Taxonomy" id="634462"/>
    <lineage>
        <taxon>Bacteria</taxon>
        <taxon>Bacillati</taxon>
        <taxon>Actinomycetota</taxon>
        <taxon>Actinomycetes</taxon>
        <taxon>Propionibacteriales</taxon>
        <taxon>Nocardioidaceae</taxon>
        <taxon>Nocardioides</taxon>
    </lineage>
</organism>
<protein>
    <submittedName>
        <fullName evidence="12">Cell volume regulation protein A</fullName>
    </submittedName>
</protein>
<feature type="transmembrane region" description="Helical" evidence="10">
    <location>
        <begin position="12"/>
        <end position="30"/>
    </location>
</feature>
<keyword evidence="4" id="KW-1003">Cell membrane</keyword>
<evidence type="ECO:0000313" key="12">
    <source>
        <dbReference type="EMBL" id="NYG59044.1"/>
    </source>
</evidence>
<evidence type="ECO:0000256" key="5">
    <source>
        <dbReference type="ARBA" id="ARBA00022692"/>
    </source>
</evidence>
<evidence type="ECO:0000256" key="4">
    <source>
        <dbReference type="ARBA" id="ARBA00022475"/>
    </source>
</evidence>
<evidence type="ECO:0000256" key="1">
    <source>
        <dbReference type="ARBA" id="ARBA00004651"/>
    </source>
</evidence>
<dbReference type="PROSITE" id="PS51202">
    <property type="entry name" value="RCK_C"/>
    <property type="match status" value="1"/>
</dbReference>
<dbReference type="GO" id="GO:0015297">
    <property type="term" value="F:antiporter activity"/>
    <property type="evidence" value="ECO:0007669"/>
    <property type="project" value="UniProtKB-KW"/>
</dbReference>
<dbReference type="InterPro" id="IPR036721">
    <property type="entry name" value="RCK_C_sf"/>
</dbReference>
<feature type="transmembrane region" description="Helical" evidence="10">
    <location>
        <begin position="91"/>
        <end position="116"/>
    </location>
</feature>
<name>A0A7Y9S147_9ACTN</name>
<feature type="transmembrane region" description="Helical" evidence="10">
    <location>
        <begin position="273"/>
        <end position="290"/>
    </location>
</feature>
<accession>A0A7Y9S147</accession>
<dbReference type="SUPFAM" id="SSF116726">
    <property type="entry name" value="TrkA C-terminal domain-like"/>
    <property type="match status" value="1"/>
</dbReference>